<proteinExistence type="inferred from homology"/>
<comment type="function">
    <text evidence="9">Catalyzes the NADPH-dependent rearrangement and reduction of 1-deoxy-D-xylulose-5-phosphate (DXP) to 2-C-methyl-D-erythritol 4-phosphate (MEP).</text>
</comment>
<dbReference type="PANTHER" id="PTHR30525:SF0">
    <property type="entry name" value="1-DEOXY-D-XYLULOSE 5-PHOSPHATE REDUCTOISOMERASE, CHLOROPLASTIC"/>
    <property type="match status" value="1"/>
</dbReference>
<evidence type="ECO:0000256" key="8">
    <source>
        <dbReference type="ARBA" id="ARBA00048543"/>
    </source>
</evidence>
<feature type="binding site" evidence="9">
    <location>
        <position position="209"/>
    </location>
    <ligand>
        <name>1-deoxy-D-xylulose 5-phosphate</name>
        <dbReference type="ChEBI" id="CHEBI:57792"/>
    </ligand>
</feature>
<evidence type="ECO:0000259" key="10">
    <source>
        <dbReference type="Pfam" id="PF02670"/>
    </source>
</evidence>
<feature type="binding site" evidence="9">
    <location>
        <position position="202"/>
    </location>
    <ligand>
        <name>NADPH</name>
        <dbReference type="ChEBI" id="CHEBI:57783"/>
    </ligand>
</feature>
<dbReference type="InterPro" id="IPR003821">
    <property type="entry name" value="DXP_reductoisomerase"/>
</dbReference>
<feature type="domain" description="1-deoxy-D-xylulose 5-phosphate reductoisomerase C-terminal" evidence="11">
    <location>
        <begin position="143"/>
        <end position="226"/>
    </location>
</feature>
<dbReference type="HOGENOM" id="CLU_035714_4_0_7"/>
<feature type="binding site" evidence="9">
    <location>
        <position position="218"/>
    </location>
    <ligand>
        <name>Mn(2+)</name>
        <dbReference type="ChEBI" id="CHEBI:29035"/>
    </ligand>
</feature>
<comment type="caution">
    <text evidence="9">Lacks conserved residue(s) required for the propagation of feature annotation.</text>
</comment>
<dbReference type="OrthoDB" id="9806546at2"/>
<gene>
    <name evidence="9" type="primary">dxr</name>
    <name evidence="13" type="ordered locus">Desti_3978</name>
</gene>
<dbReference type="InterPro" id="IPR026877">
    <property type="entry name" value="DXPR_C"/>
</dbReference>
<dbReference type="Gene3D" id="1.10.1740.10">
    <property type="match status" value="1"/>
</dbReference>
<keyword evidence="9" id="KW-0460">Magnesium</keyword>
<dbReference type="EMBL" id="CP003360">
    <property type="protein sequence ID" value="AFM26620.1"/>
    <property type="molecule type" value="Genomic_DNA"/>
</dbReference>
<comment type="similarity">
    <text evidence="2 9">Belongs to the DXR family.</text>
</comment>
<dbReference type="GO" id="GO:0070402">
    <property type="term" value="F:NADPH binding"/>
    <property type="evidence" value="ECO:0007669"/>
    <property type="project" value="InterPro"/>
</dbReference>
<dbReference type="PIRSF" id="PIRSF006205">
    <property type="entry name" value="Dxp_reductismrs"/>
    <property type="match status" value="1"/>
</dbReference>
<dbReference type="NCBIfam" id="TIGR00243">
    <property type="entry name" value="Dxr"/>
    <property type="match status" value="1"/>
</dbReference>
<evidence type="ECO:0000256" key="3">
    <source>
        <dbReference type="ARBA" id="ARBA00022723"/>
    </source>
</evidence>
<keyword evidence="14" id="KW-1185">Reference proteome</keyword>
<evidence type="ECO:0000259" key="12">
    <source>
        <dbReference type="Pfam" id="PF13288"/>
    </source>
</evidence>
<feature type="binding site" evidence="9">
    <location>
        <position position="149"/>
    </location>
    <ligand>
        <name>1-deoxy-D-xylulose 5-phosphate</name>
        <dbReference type="ChEBI" id="CHEBI:57792"/>
    </ligand>
</feature>
<protein>
    <recommendedName>
        <fullName evidence="9">1-deoxy-D-xylulose 5-phosphate reductoisomerase</fullName>
        <shortName evidence="9">DXP reductoisomerase</shortName>
        <ecNumber evidence="9">1.1.1.267</ecNumber>
    </recommendedName>
    <alternativeName>
        <fullName evidence="9">1-deoxyxylulose-5-phosphate reductoisomerase</fullName>
    </alternativeName>
    <alternativeName>
        <fullName evidence="9">2-C-methyl-D-erythritol 4-phosphate synthase</fullName>
    </alternativeName>
</protein>
<dbReference type="KEGG" id="dti:Desti_3978"/>
<sequence length="385" mass="41658">MKGLSILGSTGSIGIQTLDIVRLHPDRFKVCSLAAGSNIDLLEQQIREFHPALVSCASPQGAADLQKRLSKRDPRPTIVTNAEIAATAEGVDLVIGGLPGSAGLVPSFAAVRAGKDIALATKEVLVMAGDLFMRTAREMAVNVLPVDSEQSAIFQCLQGNGESEIRRILLTASGGPFRDMPVSDMAEVTAAQALQHPRWKMGPKVTVDSATLMNKGLEVLEARWLFDLKPSQIEVVIHPQSIVHSMVEFMDGSILAQLGATDMRIPISYAMAYPERIASGTEPLSFPNVRNLTFMEPDMEKFPLLKAAFDVLEKNDTAASIILNAADEVAVELFLAGKIPFLHIHKIVLDALDSIPTEKTNTLEEVMAFHEEVVGQVRDRCASLL</sequence>
<feature type="binding site" evidence="9">
    <location>
        <position position="173"/>
    </location>
    <ligand>
        <name>1-deoxy-D-xylulose 5-phosphate</name>
        <dbReference type="ChEBI" id="CHEBI:57792"/>
    </ligand>
</feature>
<comment type="cofactor">
    <cofactor evidence="9">
        <name>Mg(2+)</name>
        <dbReference type="ChEBI" id="CHEBI:18420"/>
    </cofactor>
    <cofactor evidence="9">
        <name>Mn(2+)</name>
        <dbReference type="ChEBI" id="CHEBI:29035"/>
    </cofactor>
</comment>
<evidence type="ECO:0000256" key="4">
    <source>
        <dbReference type="ARBA" id="ARBA00022857"/>
    </source>
</evidence>
<organism evidence="13 14">
    <name type="scientific">Desulfomonile tiedjei (strain ATCC 49306 / DSM 6799 / DCB-1)</name>
    <dbReference type="NCBI Taxonomy" id="706587"/>
    <lineage>
        <taxon>Bacteria</taxon>
        <taxon>Pseudomonadati</taxon>
        <taxon>Thermodesulfobacteriota</taxon>
        <taxon>Desulfomonilia</taxon>
        <taxon>Desulfomonilales</taxon>
        <taxon>Desulfomonilaceae</taxon>
        <taxon>Desulfomonile</taxon>
    </lineage>
</organism>
<keyword evidence="3 9" id="KW-0479">Metal-binding</keyword>
<feature type="binding site" evidence="9">
    <location>
        <position position="36"/>
    </location>
    <ligand>
        <name>NADPH</name>
        <dbReference type="ChEBI" id="CHEBI:57783"/>
    </ligand>
</feature>
<dbReference type="EC" id="1.1.1.267" evidence="9"/>
<feature type="binding site" evidence="9">
    <location>
        <position position="123"/>
    </location>
    <ligand>
        <name>NADPH</name>
        <dbReference type="ChEBI" id="CHEBI:57783"/>
    </ligand>
</feature>
<dbReference type="eggNOG" id="COG0743">
    <property type="taxonomic scope" value="Bacteria"/>
</dbReference>
<keyword evidence="7 9" id="KW-0414">Isoprene biosynthesis</keyword>
<feature type="binding site" evidence="9">
    <location>
        <position position="148"/>
    </location>
    <ligand>
        <name>1-deoxy-D-xylulose 5-phosphate</name>
        <dbReference type="ChEBI" id="CHEBI:57792"/>
    </ligand>
</feature>
<evidence type="ECO:0000313" key="14">
    <source>
        <dbReference type="Proteomes" id="UP000006055"/>
    </source>
</evidence>
<dbReference type="InterPro" id="IPR013644">
    <property type="entry name" value="DXP_reductoisomerase_C"/>
</dbReference>
<evidence type="ECO:0000256" key="6">
    <source>
        <dbReference type="ARBA" id="ARBA00023211"/>
    </source>
</evidence>
<evidence type="ECO:0000256" key="1">
    <source>
        <dbReference type="ARBA" id="ARBA00005094"/>
    </source>
</evidence>
<comment type="catalytic activity">
    <reaction evidence="8">
        <text>2-C-methyl-D-erythritol 4-phosphate + NADP(+) = 1-deoxy-D-xylulose 5-phosphate + NADPH + H(+)</text>
        <dbReference type="Rhea" id="RHEA:13717"/>
        <dbReference type="ChEBI" id="CHEBI:15378"/>
        <dbReference type="ChEBI" id="CHEBI:57783"/>
        <dbReference type="ChEBI" id="CHEBI:57792"/>
        <dbReference type="ChEBI" id="CHEBI:58262"/>
        <dbReference type="ChEBI" id="CHEBI:58349"/>
        <dbReference type="EC" id="1.1.1.267"/>
    </reaction>
    <physiologicalReaction direction="right-to-left" evidence="8">
        <dbReference type="Rhea" id="RHEA:13719"/>
    </physiologicalReaction>
</comment>
<feature type="binding site" evidence="9">
    <location>
        <position position="122"/>
    </location>
    <ligand>
        <name>1-deoxy-D-xylulose 5-phosphate</name>
        <dbReference type="ChEBI" id="CHEBI:57792"/>
    </ligand>
</feature>
<feature type="domain" description="1-deoxy-D-xylulose 5-phosphate reductoisomerase N-terminal" evidence="10">
    <location>
        <begin position="4"/>
        <end position="129"/>
    </location>
</feature>
<keyword evidence="13" id="KW-0413">Isomerase</keyword>
<dbReference type="GO" id="GO:0030145">
    <property type="term" value="F:manganese ion binding"/>
    <property type="evidence" value="ECO:0007669"/>
    <property type="project" value="TreeGrafter"/>
</dbReference>
<feature type="binding site" evidence="9">
    <location>
        <position position="218"/>
    </location>
    <ligand>
        <name>1-deoxy-D-xylulose 5-phosphate</name>
        <dbReference type="ChEBI" id="CHEBI:57792"/>
    </ligand>
</feature>
<dbReference type="InterPro" id="IPR013512">
    <property type="entry name" value="DXP_reductoisomerase_N"/>
</dbReference>
<dbReference type="HAMAP" id="MF_00183">
    <property type="entry name" value="DXP_reductoisom"/>
    <property type="match status" value="1"/>
</dbReference>
<feature type="binding site" evidence="9">
    <location>
        <position position="13"/>
    </location>
    <ligand>
        <name>NADPH</name>
        <dbReference type="ChEBI" id="CHEBI:57783"/>
    </ligand>
</feature>
<dbReference type="GO" id="GO:0030604">
    <property type="term" value="F:1-deoxy-D-xylulose-5-phosphate reductoisomerase activity"/>
    <property type="evidence" value="ECO:0007669"/>
    <property type="project" value="UniProtKB-UniRule"/>
</dbReference>
<evidence type="ECO:0000256" key="7">
    <source>
        <dbReference type="ARBA" id="ARBA00023229"/>
    </source>
</evidence>
<dbReference type="Pfam" id="PF13288">
    <property type="entry name" value="DXPR_C"/>
    <property type="match status" value="1"/>
</dbReference>
<feature type="binding site" evidence="9">
    <location>
        <position position="11"/>
    </location>
    <ligand>
        <name>NADPH</name>
        <dbReference type="ChEBI" id="CHEBI:57783"/>
    </ligand>
</feature>
<reference evidence="14" key="1">
    <citation type="submission" date="2012-06" db="EMBL/GenBank/DDBJ databases">
        <title>Complete sequence of chromosome of Desulfomonile tiedjei DSM 6799.</title>
        <authorList>
            <person name="Lucas S."/>
            <person name="Copeland A."/>
            <person name="Lapidus A."/>
            <person name="Glavina del Rio T."/>
            <person name="Dalin E."/>
            <person name="Tice H."/>
            <person name="Bruce D."/>
            <person name="Goodwin L."/>
            <person name="Pitluck S."/>
            <person name="Peters L."/>
            <person name="Ovchinnikova G."/>
            <person name="Zeytun A."/>
            <person name="Lu M."/>
            <person name="Kyrpides N."/>
            <person name="Mavromatis K."/>
            <person name="Ivanova N."/>
            <person name="Brettin T."/>
            <person name="Detter J.C."/>
            <person name="Han C."/>
            <person name="Larimer F."/>
            <person name="Land M."/>
            <person name="Hauser L."/>
            <person name="Markowitz V."/>
            <person name="Cheng J.-F."/>
            <person name="Hugenholtz P."/>
            <person name="Woyke T."/>
            <person name="Wu D."/>
            <person name="Spring S."/>
            <person name="Schroeder M."/>
            <person name="Brambilla E."/>
            <person name="Klenk H.-P."/>
            <person name="Eisen J.A."/>
        </authorList>
    </citation>
    <scope>NUCLEOTIDE SEQUENCE [LARGE SCALE GENOMIC DNA]</scope>
    <source>
        <strain evidence="14">ATCC 49306 / DSM 6799 / DCB-1</strain>
    </source>
</reference>
<dbReference type="InterPro" id="IPR036169">
    <property type="entry name" value="DXPR_C_sf"/>
</dbReference>
<dbReference type="PANTHER" id="PTHR30525">
    <property type="entry name" value="1-DEOXY-D-XYLULOSE 5-PHOSPHATE REDUCTOISOMERASE"/>
    <property type="match status" value="1"/>
</dbReference>
<dbReference type="InterPro" id="IPR036291">
    <property type="entry name" value="NAD(P)-bd_dom_sf"/>
</dbReference>
<keyword evidence="4 9" id="KW-0521">NADP</keyword>
<feature type="binding site" evidence="9">
    <location>
        <position position="214"/>
    </location>
    <ligand>
        <name>1-deoxy-D-xylulose 5-phosphate</name>
        <dbReference type="ChEBI" id="CHEBI:57792"/>
    </ligand>
</feature>
<dbReference type="SUPFAM" id="SSF51735">
    <property type="entry name" value="NAD(P)-binding Rossmann-fold domains"/>
    <property type="match status" value="1"/>
</dbReference>
<dbReference type="Proteomes" id="UP000006055">
    <property type="component" value="Chromosome"/>
</dbReference>
<dbReference type="Gene3D" id="3.40.50.720">
    <property type="entry name" value="NAD(P)-binding Rossmann-like Domain"/>
    <property type="match status" value="1"/>
</dbReference>
<feature type="binding site" evidence="9">
    <location>
        <position position="38"/>
    </location>
    <ligand>
        <name>NADPH</name>
        <dbReference type="ChEBI" id="CHEBI:57783"/>
    </ligand>
</feature>
<dbReference type="Pfam" id="PF08436">
    <property type="entry name" value="DXP_redisom_C"/>
    <property type="match status" value="1"/>
</dbReference>
<evidence type="ECO:0000259" key="11">
    <source>
        <dbReference type="Pfam" id="PF08436"/>
    </source>
</evidence>
<dbReference type="Pfam" id="PF02670">
    <property type="entry name" value="DXP_reductoisom"/>
    <property type="match status" value="1"/>
</dbReference>
<feature type="binding site" evidence="9">
    <location>
        <position position="149"/>
    </location>
    <ligand>
        <name>Mn(2+)</name>
        <dbReference type="ChEBI" id="CHEBI:29035"/>
    </ligand>
</feature>
<dbReference type="SUPFAM" id="SSF69055">
    <property type="entry name" value="1-deoxy-D-xylulose-5-phosphate reductoisomerase, C-terminal domain"/>
    <property type="match status" value="1"/>
</dbReference>
<feature type="binding site" evidence="9">
    <location>
        <position position="196"/>
    </location>
    <ligand>
        <name>1-deoxy-D-xylulose 5-phosphate</name>
        <dbReference type="ChEBI" id="CHEBI:57792"/>
    </ligand>
</feature>
<feature type="binding site" evidence="9">
    <location>
        <position position="215"/>
    </location>
    <ligand>
        <name>1-deoxy-D-xylulose 5-phosphate</name>
        <dbReference type="ChEBI" id="CHEBI:57792"/>
    </ligand>
</feature>
<dbReference type="UniPathway" id="UPA00056">
    <property type="reaction ID" value="UER00092"/>
</dbReference>
<feature type="binding site" evidence="9">
    <location>
        <position position="12"/>
    </location>
    <ligand>
        <name>NADPH</name>
        <dbReference type="ChEBI" id="CHEBI:57783"/>
    </ligand>
</feature>
<keyword evidence="6 9" id="KW-0464">Manganese</keyword>
<evidence type="ECO:0000256" key="5">
    <source>
        <dbReference type="ARBA" id="ARBA00023002"/>
    </source>
</evidence>
<comment type="pathway">
    <text evidence="1 9">Isoprenoid biosynthesis; isopentenyl diphosphate biosynthesis via DXP pathway; isopentenyl diphosphate from 1-deoxy-D-xylulose 5-phosphate: step 1/6.</text>
</comment>
<keyword evidence="5 9" id="KW-0560">Oxidoreductase</keyword>
<accession>I4CAM9</accession>
<dbReference type="GO" id="GO:0051484">
    <property type="term" value="P:isopentenyl diphosphate biosynthetic process, methylerythritol 4-phosphate pathway involved in terpenoid biosynthetic process"/>
    <property type="evidence" value="ECO:0007669"/>
    <property type="project" value="UniProtKB-ARBA"/>
</dbReference>
<dbReference type="GO" id="GO:0016853">
    <property type="term" value="F:isomerase activity"/>
    <property type="evidence" value="ECO:0007669"/>
    <property type="project" value="UniProtKB-KW"/>
</dbReference>
<evidence type="ECO:0000313" key="13">
    <source>
        <dbReference type="EMBL" id="AFM26620.1"/>
    </source>
</evidence>
<name>I4CAM9_DESTA</name>
<dbReference type="FunFam" id="3.40.50.720:FF:000045">
    <property type="entry name" value="1-deoxy-D-xylulose 5-phosphate reductoisomerase"/>
    <property type="match status" value="1"/>
</dbReference>
<feature type="domain" description="DXP reductoisomerase C-terminal" evidence="12">
    <location>
        <begin position="258"/>
        <end position="372"/>
    </location>
</feature>
<evidence type="ECO:0000256" key="9">
    <source>
        <dbReference type="HAMAP-Rule" id="MF_00183"/>
    </source>
</evidence>
<dbReference type="PATRIC" id="fig|706587.4.peg.4506"/>
<feature type="binding site" evidence="9">
    <location>
        <position position="147"/>
    </location>
    <ligand>
        <name>Mn(2+)</name>
        <dbReference type="ChEBI" id="CHEBI:29035"/>
    </ligand>
</feature>
<dbReference type="AlphaFoldDB" id="I4CAM9"/>
<dbReference type="STRING" id="706587.Desti_3978"/>
<evidence type="ECO:0000256" key="2">
    <source>
        <dbReference type="ARBA" id="ARBA00006825"/>
    </source>
</evidence>
<feature type="binding site" evidence="9">
    <location>
        <position position="10"/>
    </location>
    <ligand>
        <name>NADPH</name>
        <dbReference type="ChEBI" id="CHEBI:57783"/>
    </ligand>
</feature>
<dbReference type="SUPFAM" id="SSF55347">
    <property type="entry name" value="Glyceraldehyde-3-phosphate dehydrogenase-like, C-terminal domain"/>
    <property type="match status" value="1"/>
</dbReference>
<dbReference type="RefSeq" id="WP_014811746.1">
    <property type="nucleotide sequence ID" value="NC_018025.1"/>
</dbReference>